<dbReference type="RefSeq" id="WP_092099773.1">
    <property type="nucleotide sequence ID" value="NZ_FOOT01000002.1"/>
</dbReference>
<dbReference type="NCBIfam" id="NF000990">
    <property type="entry name" value="PRK00103.2-4"/>
    <property type="match status" value="1"/>
</dbReference>
<evidence type="ECO:0000313" key="7">
    <source>
        <dbReference type="Proteomes" id="UP000198724"/>
    </source>
</evidence>
<comment type="similarity">
    <text evidence="4 5">Belongs to the RNA methyltransferase RlmH family.</text>
</comment>
<comment type="function">
    <text evidence="5">Specifically methylates the pseudouridine at position 1915 (m3Psi1915) in 23S rRNA.</text>
</comment>
<keyword evidence="5" id="KW-0698">rRNA processing</keyword>
<dbReference type="EC" id="2.1.1.177" evidence="5"/>
<comment type="subcellular location">
    <subcellularLocation>
        <location evidence="5">Cytoplasm</location>
    </subcellularLocation>
</comment>
<organism evidence="6 7">
    <name type="scientific">Pontibacter chinhatensis</name>
    <dbReference type="NCBI Taxonomy" id="1436961"/>
    <lineage>
        <taxon>Bacteria</taxon>
        <taxon>Pseudomonadati</taxon>
        <taxon>Bacteroidota</taxon>
        <taxon>Cytophagia</taxon>
        <taxon>Cytophagales</taxon>
        <taxon>Hymenobacteraceae</taxon>
        <taxon>Pontibacter</taxon>
    </lineage>
</organism>
<dbReference type="PIRSF" id="PIRSF004505">
    <property type="entry name" value="MT_bac"/>
    <property type="match status" value="1"/>
</dbReference>
<comment type="subunit">
    <text evidence="5">Homodimer.</text>
</comment>
<feature type="binding site" evidence="5">
    <location>
        <begin position="124"/>
        <end position="129"/>
    </location>
    <ligand>
        <name>S-adenosyl-L-methionine</name>
        <dbReference type="ChEBI" id="CHEBI:59789"/>
    </ligand>
</feature>
<feature type="binding site" evidence="5">
    <location>
        <position position="105"/>
    </location>
    <ligand>
        <name>S-adenosyl-L-methionine</name>
        <dbReference type="ChEBI" id="CHEBI:59789"/>
    </ligand>
</feature>
<evidence type="ECO:0000256" key="1">
    <source>
        <dbReference type="ARBA" id="ARBA00022603"/>
    </source>
</evidence>
<keyword evidence="7" id="KW-1185">Reference proteome</keyword>
<dbReference type="InterPro" id="IPR003742">
    <property type="entry name" value="RlmH-like"/>
</dbReference>
<dbReference type="Pfam" id="PF02590">
    <property type="entry name" value="SPOUT_MTase"/>
    <property type="match status" value="1"/>
</dbReference>
<dbReference type="AlphaFoldDB" id="A0A1I2RC08"/>
<keyword evidence="2 5" id="KW-0808">Transferase</keyword>
<reference evidence="7" key="1">
    <citation type="submission" date="2016-10" db="EMBL/GenBank/DDBJ databases">
        <authorList>
            <person name="Varghese N."/>
            <person name="Submissions S."/>
        </authorList>
    </citation>
    <scope>NUCLEOTIDE SEQUENCE [LARGE SCALE GENOMIC DNA]</scope>
    <source>
        <strain evidence="7">LP51</strain>
    </source>
</reference>
<dbReference type="STRING" id="1436961.SAMN05421739_102308"/>
<keyword evidence="5" id="KW-0963">Cytoplasm</keyword>
<evidence type="ECO:0000256" key="5">
    <source>
        <dbReference type="HAMAP-Rule" id="MF_00658"/>
    </source>
</evidence>
<keyword evidence="3 5" id="KW-0949">S-adenosyl-L-methionine</keyword>
<evidence type="ECO:0000256" key="2">
    <source>
        <dbReference type="ARBA" id="ARBA00022679"/>
    </source>
</evidence>
<dbReference type="InterPro" id="IPR029026">
    <property type="entry name" value="tRNA_m1G_MTases_N"/>
</dbReference>
<dbReference type="InterPro" id="IPR029028">
    <property type="entry name" value="Alpha/beta_knot_MTases"/>
</dbReference>
<comment type="catalytic activity">
    <reaction evidence="5">
        <text>pseudouridine(1915) in 23S rRNA + S-adenosyl-L-methionine = N(3)-methylpseudouridine(1915) in 23S rRNA + S-adenosyl-L-homocysteine + H(+)</text>
        <dbReference type="Rhea" id="RHEA:42752"/>
        <dbReference type="Rhea" id="RHEA-COMP:10221"/>
        <dbReference type="Rhea" id="RHEA-COMP:10222"/>
        <dbReference type="ChEBI" id="CHEBI:15378"/>
        <dbReference type="ChEBI" id="CHEBI:57856"/>
        <dbReference type="ChEBI" id="CHEBI:59789"/>
        <dbReference type="ChEBI" id="CHEBI:65314"/>
        <dbReference type="ChEBI" id="CHEBI:74486"/>
        <dbReference type="EC" id="2.1.1.177"/>
    </reaction>
</comment>
<dbReference type="Proteomes" id="UP000198724">
    <property type="component" value="Unassembled WGS sequence"/>
</dbReference>
<dbReference type="HAMAP" id="MF_00658">
    <property type="entry name" value="23SrRNA_methyltr_H"/>
    <property type="match status" value="1"/>
</dbReference>
<protein>
    <recommendedName>
        <fullName evidence="5">Ribosomal RNA large subunit methyltransferase H</fullName>
        <ecNumber evidence="5">2.1.1.177</ecNumber>
    </recommendedName>
    <alternativeName>
        <fullName evidence="5">23S rRNA (pseudouridine1915-N3)-methyltransferase</fullName>
    </alternativeName>
    <alternativeName>
        <fullName evidence="5">23S rRNA m3Psi1915 methyltransferase</fullName>
    </alternativeName>
    <alternativeName>
        <fullName evidence="5">rRNA (pseudouridine-N3-)-methyltransferase RlmH</fullName>
    </alternativeName>
</protein>
<dbReference type="GO" id="GO:0005737">
    <property type="term" value="C:cytoplasm"/>
    <property type="evidence" value="ECO:0007669"/>
    <property type="project" value="UniProtKB-SubCell"/>
</dbReference>
<dbReference type="OrthoDB" id="9806643at2"/>
<evidence type="ECO:0000256" key="3">
    <source>
        <dbReference type="ARBA" id="ARBA00022691"/>
    </source>
</evidence>
<gene>
    <name evidence="5" type="primary">rlmH</name>
    <name evidence="6" type="ORF">SAMN05421739_102308</name>
</gene>
<keyword evidence="1 5" id="KW-0489">Methyltransferase</keyword>
<dbReference type="CDD" id="cd18081">
    <property type="entry name" value="RlmH-like"/>
    <property type="match status" value="1"/>
</dbReference>
<proteinExistence type="inferred from homology"/>
<name>A0A1I2RC08_9BACT</name>
<evidence type="ECO:0000256" key="4">
    <source>
        <dbReference type="ARBA" id="ARBA00038303"/>
    </source>
</evidence>
<sequence>MKIKLIVIGKTDEAFLDEGIEKYLKRLKHYHSVEFIVIPDLKQAGKYTADKLKEAEGKLILGKVQEGDHLILLDEKGKSFTSQEFATFLQKKLNAVTTNLVFAVGGAFGFSPEVYARANDKISLSKMTFTHQMVRLFFFEQLYRGFTILRGEKYHND</sequence>
<dbReference type="Gene3D" id="3.40.1280.10">
    <property type="match status" value="1"/>
</dbReference>
<dbReference type="PANTHER" id="PTHR33603:SF1">
    <property type="entry name" value="RIBOSOMAL RNA LARGE SUBUNIT METHYLTRANSFERASE H"/>
    <property type="match status" value="1"/>
</dbReference>
<accession>A0A1I2RC08</accession>
<dbReference type="SUPFAM" id="SSF75217">
    <property type="entry name" value="alpha/beta knot"/>
    <property type="match status" value="1"/>
</dbReference>
<evidence type="ECO:0000313" key="6">
    <source>
        <dbReference type="EMBL" id="SFG37039.1"/>
    </source>
</evidence>
<dbReference type="EMBL" id="FOOT01000002">
    <property type="protein sequence ID" value="SFG37039.1"/>
    <property type="molecule type" value="Genomic_DNA"/>
</dbReference>
<feature type="binding site" evidence="5">
    <location>
        <position position="73"/>
    </location>
    <ligand>
        <name>S-adenosyl-L-methionine</name>
        <dbReference type="ChEBI" id="CHEBI:59789"/>
    </ligand>
</feature>
<dbReference type="PANTHER" id="PTHR33603">
    <property type="entry name" value="METHYLTRANSFERASE"/>
    <property type="match status" value="1"/>
</dbReference>
<dbReference type="GO" id="GO:0070038">
    <property type="term" value="F:rRNA (pseudouridine-N3-)-methyltransferase activity"/>
    <property type="evidence" value="ECO:0007669"/>
    <property type="project" value="UniProtKB-UniRule"/>
</dbReference>